<name>A0A0F9K0J8_9ZZZZ</name>
<reference evidence="1" key="1">
    <citation type="journal article" date="2015" name="Nature">
        <title>Complex archaea that bridge the gap between prokaryotes and eukaryotes.</title>
        <authorList>
            <person name="Spang A."/>
            <person name="Saw J.H."/>
            <person name="Jorgensen S.L."/>
            <person name="Zaremba-Niedzwiedzka K."/>
            <person name="Martijn J."/>
            <person name="Lind A.E."/>
            <person name="van Eijk R."/>
            <person name="Schleper C."/>
            <person name="Guy L."/>
            <person name="Ettema T.J."/>
        </authorList>
    </citation>
    <scope>NUCLEOTIDE SEQUENCE</scope>
</reference>
<comment type="caution">
    <text evidence="1">The sequence shown here is derived from an EMBL/GenBank/DDBJ whole genome shotgun (WGS) entry which is preliminary data.</text>
</comment>
<dbReference type="AlphaFoldDB" id="A0A0F9K0J8"/>
<evidence type="ECO:0000313" key="1">
    <source>
        <dbReference type="EMBL" id="KKM15643.1"/>
    </source>
</evidence>
<organism evidence="1">
    <name type="scientific">marine sediment metagenome</name>
    <dbReference type="NCBI Taxonomy" id="412755"/>
    <lineage>
        <taxon>unclassified sequences</taxon>
        <taxon>metagenomes</taxon>
        <taxon>ecological metagenomes</taxon>
    </lineage>
</organism>
<dbReference type="EMBL" id="LAZR01014858">
    <property type="protein sequence ID" value="KKM15643.1"/>
    <property type="molecule type" value="Genomic_DNA"/>
</dbReference>
<proteinExistence type="predicted"/>
<sequence>MISEEDKQKYVEATKCLTCQEWHKHCDAECCKLVFLNIDPKELDKPGKLFTIKPKKLSLSDQWYYRLHDVEYLRGFLRFKKERIVIIGRKVIYIHDCSFLKNNLCEGHPDKKPELCRVLTLETAKIPGQPFELTDNCLFKYKSKEVKING</sequence>
<gene>
    <name evidence="1" type="ORF">LCGC14_1693970</name>
</gene>
<accession>A0A0F9K0J8</accession>
<protein>
    <submittedName>
        <fullName evidence="1">Uncharacterized protein</fullName>
    </submittedName>
</protein>